<proteinExistence type="predicted"/>
<feature type="non-terminal residue" evidence="2">
    <location>
        <position position="72"/>
    </location>
</feature>
<dbReference type="Gene3D" id="1.10.268.10">
    <property type="entry name" value="Topoisomerase, domain 3"/>
    <property type="match status" value="1"/>
</dbReference>
<dbReference type="GO" id="GO:0005737">
    <property type="term" value="C:cytoplasm"/>
    <property type="evidence" value="ECO:0007669"/>
    <property type="project" value="TreeGrafter"/>
</dbReference>
<dbReference type="InterPro" id="IPR050220">
    <property type="entry name" value="Type_II_DNA_Topoisomerases"/>
</dbReference>
<dbReference type="SUPFAM" id="SSF56719">
    <property type="entry name" value="Type II DNA topoisomerase"/>
    <property type="match status" value="1"/>
</dbReference>
<dbReference type="GO" id="GO:0006265">
    <property type="term" value="P:DNA topological change"/>
    <property type="evidence" value="ECO:0007669"/>
    <property type="project" value="InterPro"/>
</dbReference>
<dbReference type="AlphaFoldDB" id="X1JT18"/>
<reference evidence="2" key="1">
    <citation type="journal article" date="2014" name="Front. Microbiol.">
        <title>High frequency of phylogenetically diverse reductive dehalogenase-homologous genes in deep subseafloor sedimentary metagenomes.</title>
        <authorList>
            <person name="Kawai M."/>
            <person name="Futagami T."/>
            <person name="Toyoda A."/>
            <person name="Takaki Y."/>
            <person name="Nishi S."/>
            <person name="Hori S."/>
            <person name="Arai W."/>
            <person name="Tsubouchi T."/>
            <person name="Morono Y."/>
            <person name="Uchiyama I."/>
            <person name="Ito T."/>
            <person name="Fujiyama A."/>
            <person name="Inagaki F."/>
            <person name="Takami H."/>
        </authorList>
    </citation>
    <scope>NUCLEOTIDE SEQUENCE</scope>
    <source>
        <strain evidence="2">Expedition CK06-06</strain>
    </source>
</reference>
<evidence type="ECO:0000259" key="1">
    <source>
        <dbReference type="Pfam" id="PF00521"/>
    </source>
</evidence>
<name>X1JT18_9ZZZZ</name>
<sequence length="72" mass="8183">FYSLPPTNKSTGRKVGALDHLDRVIRTIRQSKTVQIAKAALMKNFSLSEKQAQAILEMQLQRLTALERDKID</sequence>
<evidence type="ECO:0000313" key="2">
    <source>
        <dbReference type="EMBL" id="GAH97217.1"/>
    </source>
</evidence>
<dbReference type="EMBL" id="BARU01048543">
    <property type="protein sequence ID" value="GAH97217.1"/>
    <property type="molecule type" value="Genomic_DNA"/>
</dbReference>
<accession>X1JT18</accession>
<gene>
    <name evidence="2" type="ORF">S03H2_72082</name>
</gene>
<organism evidence="2">
    <name type="scientific">marine sediment metagenome</name>
    <dbReference type="NCBI Taxonomy" id="412755"/>
    <lineage>
        <taxon>unclassified sequences</taxon>
        <taxon>metagenomes</taxon>
        <taxon>ecological metagenomes</taxon>
    </lineage>
</organism>
<dbReference type="GO" id="GO:0009330">
    <property type="term" value="C:DNA topoisomerase type II (double strand cut, ATP-hydrolyzing) complex"/>
    <property type="evidence" value="ECO:0007669"/>
    <property type="project" value="TreeGrafter"/>
</dbReference>
<dbReference type="GO" id="GO:0003918">
    <property type="term" value="F:DNA topoisomerase type II (double strand cut, ATP-hydrolyzing) activity"/>
    <property type="evidence" value="ECO:0007669"/>
    <property type="project" value="InterPro"/>
</dbReference>
<dbReference type="PANTHER" id="PTHR43493">
    <property type="entry name" value="DNA GYRASE/TOPOISOMERASE SUBUNIT A"/>
    <property type="match status" value="1"/>
</dbReference>
<dbReference type="GO" id="GO:0003677">
    <property type="term" value="F:DNA binding"/>
    <property type="evidence" value="ECO:0007669"/>
    <property type="project" value="InterPro"/>
</dbReference>
<dbReference type="InterPro" id="IPR013760">
    <property type="entry name" value="Topo_IIA-like_dom_sf"/>
</dbReference>
<dbReference type="PANTHER" id="PTHR43493:SF5">
    <property type="entry name" value="DNA GYRASE SUBUNIT A, CHLOROPLASTIC_MITOCHONDRIAL"/>
    <property type="match status" value="1"/>
</dbReference>
<dbReference type="GO" id="GO:0005524">
    <property type="term" value="F:ATP binding"/>
    <property type="evidence" value="ECO:0007669"/>
    <property type="project" value="InterPro"/>
</dbReference>
<protein>
    <recommendedName>
        <fullName evidence="1">Topo IIA-type catalytic domain-containing protein</fullName>
    </recommendedName>
</protein>
<feature type="non-terminal residue" evidence="2">
    <location>
        <position position="1"/>
    </location>
</feature>
<dbReference type="InterPro" id="IPR013757">
    <property type="entry name" value="Topo_IIA_A_a_sf"/>
</dbReference>
<comment type="caution">
    <text evidence="2">The sequence shown here is derived from an EMBL/GenBank/DDBJ whole genome shotgun (WGS) entry which is preliminary data.</text>
</comment>
<dbReference type="InterPro" id="IPR002205">
    <property type="entry name" value="Topo_IIA_dom_A"/>
</dbReference>
<dbReference type="Pfam" id="PF00521">
    <property type="entry name" value="DNA_topoisoIV"/>
    <property type="match status" value="1"/>
</dbReference>
<feature type="domain" description="Topo IIA-type catalytic" evidence="1">
    <location>
        <begin position="17"/>
        <end position="71"/>
    </location>
</feature>